<proteinExistence type="predicted"/>
<comment type="caution">
    <text evidence="1">The sequence shown here is derived from an EMBL/GenBank/DDBJ whole genome shotgun (WGS) entry which is preliminary data.</text>
</comment>
<dbReference type="Proteomes" id="UP001243757">
    <property type="component" value="Unassembled WGS sequence"/>
</dbReference>
<dbReference type="EMBL" id="JASNJD010000001">
    <property type="protein sequence ID" value="MDK3016336.1"/>
    <property type="molecule type" value="Genomic_DNA"/>
</dbReference>
<sequence>MSNVIQLRGPARFQGAAAEAALLSGFAGARRGDGDVFWLKENAELLNILESTGARPGAAALEPLGAFYATAEARLSFFPQYYRFILSICLDLEALGMAGDKAEGLCAWAADQGLAAAELSDLQRAEARRLMQRRGIDPLPEDRGLEDRLRGFIARTETFAMPNRKAAYELTHIVFYLSEYGRRDPELASAAVASLDYAGILAFLDQDADLLAEICIALRFAGVIPSPIWEDWLARELAGFAVATVQEGPVADDYHCYLMCGWLDRLRGGSGVPQPLPGGRMAFWRGPRQAGAPLRQMSECMFRLAGERSGDWPAMRPHLHDALSRPAQDILAEAEASSPRFAEFFRGFARPALITGVAS</sequence>
<dbReference type="Pfam" id="PF21843">
    <property type="entry name" value="DUF6902"/>
    <property type="match status" value="1"/>
</dbReference>
<dbReference type="RefSeq" id="WP_284479152.1">
    <property type="nucleotide sequence ID" value="NZ_JASNJD010000001.1"/>
</dbReference>
<evidence type="ECO:0000313" key="1">
    <source>
        <dbReference type="EMBL" id="MDK3016336.1"/>
    </source>
</evidence>
<name>A0ABT7EVH6_9RHOB</name>
<keyword evidence="2" id="KW-1185">Reference proteome</keyword>
<reference evidence="1 2" key="1">
    <citation type="submission" date="2023-05" db="EMBL/GenBank/DDBJ databases">
        <title>Pseudodonghicola sp. nov.</title>
        <authorList>
            <person name="Huang J."/>
        </authorList>
    </citation>
    <scope>NUCLEOTIDE SEQUENCE [LARGE SCALE GENOMIC DNA]</scope>
    <source>
        <strain evidence="1 2">IC7</strain>
    </source>
</reference>
<accession>A0ABT7EVH6</accession>
<evidence type="ECO:0000313" key="2">
    <source>
        <dbReference type="Proteomes" id="UP001243757"/>
    </source>
</evidence>
<dbReference type="InterPro" id="IPR054197">
    <property type="entry name" value="DUF6902"/>
</dbReference>
<organism evidence="1 2">
    <name type="scientific">Pseudodonghicola flavimaris</name>
    <dbReference type="NCBI Taxonomy" id="3050036"/>
    <lineage>
        <taxon>Bacteria</taxon>
        <taxon>Pseudomonadati</taxon>
        <taxon>Pseudomonadota</taxon>
        <taxon>Alphaproteobacteria</taxon>
        <taxon>Rhodobacterales</taxon>
        <taxon>Paracoccaceae</taxon>
        <taxon>Pseudodonghicola</taxon>
    </lineage>
</organism>
<gene>
    <name evidence="1" type="ORF">QO033_01530</name>
</gene>
<protein>
    <submittedName>
        <fullName evidence="1">Uncharacterized protein</fullName>
    </submittedName>
</protein>